<evidence type="ECO:0000256" key="6">
    <source>
        <dbReference type="ARBA" id="ARBA00022989"/>
    </source>
</evidence>
<keyword evidence="7 9" id="KW-0472">Membrane</keyword>
<evidence type="ECO:0000259" key="10">
    <source>
        <dbReference type="Pfam" id="PF00535"/>
    </source>
</evidence>
<gene>
    <name evidence="11" type="ORF">GCM10025862_08320</name>
</gene>
<dbReference type="EMBL" id="BSUJ01000001">
    <property type="protein sequence ID" value="GMA18811.1"/>
    <property type="molecule type" value="Genomic_DNA"/>
</dbReference>
<feature type="domain" description="Glycosyltransferase 2-like" evidence="10">
    <location>
        <begin position="11"/>
        <end position="178"/>
    </location>
</feature>
<feature type="transmembrane region" description="Helical" evidence="9">
    <location>
        <begin position="275"/>
        <end position="299"/>
    </location>
</feature>
<accession>A0ABQ6HKC6</accession>
<dbReference type="RefSeq" id="WP_241443147.1">
    <property type="nucleotide sequence ID" value="NZ_BSUJ01000001.1"/>
</dbReference>
<keyword evidence="5 9" id="KW-0812">Transmembrane</keyword>
<dbReference type="GO" id="GO:0016740">
    <property type="term" value="F:transferase activity"/>
    <property type="evidence" value="ECO:0007669"/>
    <property type="project" value="UniProtKB-KW"/>
</dbReference>
<dbReference type="Pfam" id="PF00535">
    <property type="entry name" value="Glycos_transf_2"/>
    <property type="match status" value="1"/>
</dbReference>
<evidence type="ECO:0000256" key="2">
    <source>
        <dbReference type="ARBA" id="ARBA00006739"/>
    </source>
</evidence>
<sequence>MTSSPTHPELSVVIPMYNEEKVLPLLVERLRPVLDGLRSTDGLPTRYEVVAVDDGSRDLTAALLHRFRREWPQLRVVRLRANAGHQAAISAGIRAADGDYVVTLDADLQDPPEVIEAMLAVAKRDQVDVVYGVRADRSTDTWFKRTTASAFYAVQSKLSGMDTAGNAGDFRMMSRATVEAINQIPEHNRVLRFVVPTLGFPSAHVEYKRESRAAGDSKYPLTKMILLSLDSIVSTSQKPLRWATWLGVGGFFAAMLFLVYALIGRLTGHTVTGWASTLAVIALFGGFQLLCLGILGEYLGRMYLFLQDRPTYYIAYDSKTDSDHSPWAQPRGPRADATLPHEDSVEVVDLDRQANAS</sequence>
<dbReference type="InterPro" id="IPR001173">
    <property type="entry name" value="Glyco_trans_2-like"/>
</dbReference>
<comment type="subcellular location">
    <subcellularLocation>
        <location evidence="1">Membrane</location>
        <topology evidence="1">Multi-pass membrane protein</topology>
    </subcellularLocation>
</comment>
<evidence type="ECO:0000256" key="8">
    <source>
        <dbReference type="SAM" id="MobiDB-lite"/>
    </source>
</evidence>
<dbReference type="Proteomes" id="UP001157109">
    <property type="component" value="Unassembled WGS sequence"/>
</dbReference>
<protein>
    <submittedName>
        <fullName evidence="11">Glucosyl transferase</fullName>
    </submittedName>
</protein>
<dbReference type="InterPro" id="IPR050256">
    <property type="entry name" value="Glycosyltransferase_2"/>
</dbReference>
<comment type="similarity">
    <text evidence="2">Belongs to the glycosyltransferase 2 family.</text>
</comment>
<feature type="region of interest" description="Disordered" evidence="8">
    <location>
        <begin position="320"/>
        <end position="343"/>
    </location>
</feature>
<organism evidence="11 12">
    <name type="scientific">Arsenicicoccus piscis</name>
    <dbReference type="NCBI Taxonomy" id="673954"/>
    <lineage>
        <taxon>Bacteria</taxon>
        <taxon>Bacillati</taxon>
        <taxon>Actinomycetota</taxon>
        <taxon>Actinomycetes</taxon>
        <taxon>Micrococcales</taxon>
        <taxon>Intrasporangiaceae</taxon>
        <taxon>Arsenicicoccus</taxon>
    </lineage>
</organism>
<dbReference type="PANTHER" id="PTHR48090">
    <property type="entry name" value="UNDECAPRENYL-PHOSPHATE 4-DEOXY-4-FORMAMIDO-L-ARABINOSE TRANSFERASE-RELATED"/>
    <property type="match status" value="1"/>
</dbReference>
<name>A0ABQ6HKC6_9MICO</name>
<dbReference type="Gene3D" id="3.90.550.10">
    <property type="entry name" value="Spore Coat Polysaccharide Biosynthesis Protein SpsA, Chain A"/>
    <property type="match status" value="1"/>
</dbReference>
<keyword evidence="3" id="KW-0328">Glycosyltransferase</keyword>
<dbReference type="PANTHER" id="PTHR48090:SF1">
    <property type="entry name" value="PROPHAGE BACTOPRENOL GLUCOSYL TRANSFERASE HOMOLOG"/>
    <property type="match status" value="1"/>
</dbReference>
<evidence type="ECO:0000256" key="9">
    <source>
        <dbReference type="SAM" id="Phobius"/>
    </source>
</evidence>
<evidence type="ECO:0000256" key="5">
    <source>
        <dbReference type="ARBA" id="ARBA00022692"/>
    </source>
</evidence>
<dbReference type="SUPFAM" id="SSF53448">
    <property type="entry name" value="Nucleotide-diphospho-sugar transferases"/>
    <property type="match status" value="1"/>
</dbReference>
<evidence type="ECO:0000256" key="7">
    <source>
        <dbReference type="ARBA" id="ARBA00023136"/>
    </source>
</evidence>
<dbReference type="CDD" id="cd04187">
    <property type="entry name" value="DPM1_like_bac"/>
    <property type="match status" value="1"/>
</dbReference>
<evidence type="ECO:0000256" key="1">
    <source>
        <dbReference type="ARBA" id="ARBA00004141"/>
    </source>
</evidence>
<evidence type="ECO:0000313" key="12">
    <source>
        <dbReference type="Proteomes" id="UP001157109"/>
    </source>
</evidence>
<proteinExistence type="inferred from homology"/>
<reference evidence="12" key="1">
    <citation type="journal article" date="2019" name="Int. J. Syst. Evol. Microbiol.">
        <title>The Global Catalogue of Microorganisms (GCM) 10K type strain sequencing project: providing services to taxonomists for standard genome sequencing and annotation.</title>
        <authorList>
            <consortium name="The Broad Institute Genomics Platform"/>
            <consortium name="The Broad Institute Genome Sequencing Center for Infectious Disease"/>
            <person name="Wu L."/>
            <person name="Ma J."/>
        </authorList>
    </citation>
    <scope>NUCLEOTIDE SEQUENCE [LARGE SCALE GENOMIC DNA]</scope>
    <source>
        <strain evidence="12">NBRC 105830</strain>
    </source>
</reference>
<feature type="transmembrane region" description="Helical" evidence="9">
    <location>
        <begin position="242"/>
        <end position="263"/>
    </location>
</feature>
<keyword evidence="4 11" id="KW-0808">Transferase</keyword>
<evidence type="ECO:0000256" key="3">
    <source>
        <dbReference type="ARBA" id="ARBA00022676"/>
    </source>
</evidence>
<keyword evidence="6 9" id="KW-1133">Transmembrane helix</keyword>
<keyword evidence="12" id="KW-1185">Reference proteome</keyword>
<dbReference type="InterPro" id="IPR029044">
    <property type="entry name" value="Nucleotide-diphossugar_trans"/>
</dbReference>
<evidence type="ECO:0000256" key="4">
    <source>
        <dbReference type="ARBA" id="ARBA00022679"/>
    </source>
</evidence>
<comment type="caution">
    <text evidence="11">The sequence shown here is derived from an EMBL/GenBank/DDBJ whole genome shotgun (WGS) entry which is preliminary data.</text>
</comment>
<evidence type="ECO:0000313" key="11">
    <source>
        <dbReference type="EMBL" id="GMA18811.1"/>
    </source>
</evidence>